<dbReference type="CDD" id="cd03444">
    <property type="entry name" value="Thioesterase_II_repeat1"/>
    <property type="match status" value="1"/>
</dbReference>
<evidence type="ECO:0000259" key="3">
    <source>
        <dbReference type="Pfam" id="PF13622"/>
    </source>
</evidence>
<dbReference type="Proteomes" id="UP001175261">
    <property type="component" value="Unassembled WGS sequence"/>
</dbReference>
<dbReference type="PANTHER" id="PTHR11066:SF64">
    <property type="entry name" value="ACYL-COA THIOESTERASE (AFU_ORTHOLOGUE AFUA_1G12060)"/>
    <property type="match status" value="1"/>
</dbReference>
<gene>
    <name evidence="5" type="ORF">NLU13_7137</name>
</gene>
<dbReference type="InterPro" id="IPR042171">
    <property type="entry name" value="Acyl-CoA_hotdog"/>
</dbReference>
<accession>A0AA39GG04</accession>
<evidence type="ECO:0000256" key="1">
    <source>
        <dbReference type="ARBA" id="ARBA00006538"/>
    </source>
</evidence>
<dbReference type="AlphaFoldDB" id="A0AA39GG04"/>
<feature type="domain" description="Acyl-CoA thioesterase-like C-terminal" evidence="4">
    <location>
        <begin position="291"/>
        <end position="356"/>
    </location>
</feature>
<dbReference type="GO" id="GO:0006637">
    <property type="term" value="P:acyl-CoA metabolic process"/>
    <property type="evidence" value="ECO:0007669"/>
    <property type="project" value="InterPro"/>
</dbReference>
<keyword evidence="2" id="KW-0378">Hydrolase</keyword>
<dbReference type="Pfam" id="PF20789">
    <property type="entry name" value="4HBT_3C"/>
    <property type="match status" value="1"/>
</dbReference>
<dbReference type="PANTHER" id="PTHR11066">
    <property type="entry name" value="ACYL-COA THIOESTERASE"/>
    <property type="match status" value="1"/>
</dbReference>
<dbReference type="EMBL" id="JAPDFR010000006">
    <property type="protein sequence ID" value="KAK0385963.1"/>
    <property type="molecule type" value="Genomic_DNA"/>
</dbReference>
<evidence type="ECO:0000313" key="5">
    <source>
        <dbReference type="EMBL" id="KAK0385963.1"/>
    </source>
</evidence>
<reference evidence="5" key="1">
    <citation type="submission" date="2022-10" db="EMBL/GenBank/DDBJ databases">
        <title>Determination and structural analysis of whole genome sequence of Sarocladium strictum F4-1.</title>
        <authorList>
            <person name="Hu L."/>
            <person name="Jiang Y."/>
        </authorList>
    </citation>
    <scope>NUCLEOTIDE SEQUENCE</scope>
    <source>
        <strain evidence="5">F4-1</strain>
    </source>
</reference>
<protein>
    <submittedName>
        <fullName evidence="5">Uncharacterized protein</fullName>
    </submittedName>
</protein>
<dbReference type="InterPro" id="IPR049450">
    <property type="entry name" value="ACOT8-like_C"/>
</dbReference>
<comment type="caution">
    <text evidence="5">The sequence shown here is derived from an EMBL/GenBank/DDBJ whole genome shotgun (WGS) entry which is preliminary data.</text>
</comment>
<dbReference type="InterPro" id="IPR029069">
    <property type="entry name" value="HotDog_dom_sf"/>
</dbReference>
<dbReference type="Gene3D" id="2.40.160.210">
    <property type="entry name" value="Acyl-CoA thioesterase, double hotdog domain"/>
    <property type="match status" value="1"/>
</dbReference>
<organism evidence="5 6">
    <name type="scientific">Sarocladium strictum</name>
    <name type="common">Black bundle disease fungus</name>
    <name type="synonym">Acremonium strictum</name>
    <dbReference type="NCBI Taxonomy" id="5046"/>
    <lineage>
        <taxon>Eukaryota</taxon>
        <taxon>Fungi</taxon>
        <taxon>Dikarya</taxon>
        <taxon>Ascomycota</taxon>
        <taxon>Pezizomycotina</taxon>
        <taxon>Sordariomycetes</taxon>
        <taxon>Hypocreomycetidae</taxon>
        <taxon>Hypocreales</taxon>
        <taxon>Sarocladiaceae</taxon>
        <taxon>Sarocladium</taxon>
    </lineage>
</organism>
<name>A0AA39GG04_SARSR</name>
<keyword evidence="6" id="KW-1185">Reference proteome</keyword>
<evidence type="ECO:0000313" key="6">
    <source>
        <dbReference type="Proteomes" id="UP001175261"/>
    </source>
</evidence>
<sequence>MVSEMMHRKSFAEAMSLLPLPDSDSPVQRLVAEQPAWFPGKGLFFERTAVIGDDPSGAGRKINAAGIHVYAQAPLAAARVVEKEERLNGKGRKEGRIGIHSIQGVFTNPGKVDRPFVYEVSKIATGRSFSTRLVNVRQPIEPSHNPDGPFTIDEAQRPLGEICFTCLTTFKRHLDGQDDVQSTAPPQVRFADILSQRAPDEWPPCPQIDLDIVRSFHTDKDHGMFPMFDMYKVDMTDYNKDKHVTERRELIYYRPSHPIDQDDVNAHIVSHGGESDRNGLLMLANYLGYGHSLSVVASLSYSFYIHVNPEEAVMDGKGWWIQEVEWPRTSAGRCMMETRTWSPEGKHVASGYQDGLLIPRSKASAGNKL</sequence>
<evidence type="ECO:0000259" key="4">
    <source>
        <dbReference type="Pfam" id="PF20789"/>
    </source>
</evidence>
<dbReference type="SUPFAM" id="SSF54637">
    <property type="entry name" value="Thioesterase/thiol ester dehydrase-isomerase"/>
    <property type="match status" value="2"/>
</dbReference>
<comment type="similarity">
    <text evidence="1">Belongs to the C/M/P thioester hydrolase family.</text>
</comment>
<dbReference type="InterPro" id="IPR003703">
    <property type="entry name" value="Acyl_CoA_thio"/>
</dbReference>
<proteinExistence type="inferred from homology"/>
<evidence type="ECO:0000256" key="2">
    <source>
        <dbReference type="ARBA" id="ARBA00022801"/>
    </source>
</evidence>
<dbReference type="GO" id="GO:0047617">
    <property type="term" value="F:fatty acyl-CoA hydrolase activity"/>
    <property type="evidence" value="ECO:0007669"/>
    <property type="project" value="InterPro"/>
</dbReference>
<dbReference type="GO" id="GO:0009062">
    <property type="term" value="P:fatty acid catabolic process"/>
    <property type="evidence" value="ECO:0007669"/>
    <property type="project" value="TreeGrafter"/>
</dbReference>
<dbReference type="CDD" id="cd03445">
    <property type="entry name" value="Thioesterase_II_repeat2"/>
    <property type="match status" value="1"/>
</dbReference>
<feature type="domain" description="Acyl-CoA thioesterase-like N-terminal HotDog" evidence="3">
    <location>
        <begin position="77"/>
        <end position="138"/>
    </location>
</feature>
<dbReference type="InterPro" id="IPR049449">
    <property type="entry name" value="TesB_ACOT8-like_N"/>
</dbReference>
<dbReference type="GO" id="GO:0005782">
    <property type="term" value="C:peroxisomal matrix"/>
    <property type="evidence" value="ECO:0007669"/>
    <property type="project" value="UniProtKB-SubCell"/>
</dbReference>
<dbReference type="Pfam" id="PF13622">
    <property type="entry name" value="4HBT_3"/>
    <property type="match status" value="1"/>
</dbReference>